<protein>
    <recommendedName>
        <fullName evidence="4">ABC transmembrane type-1 domain-containing protein</fullName>
    </recommendedName>
</protein>
<proteinExistence type="predicted"/>
<gene>
    <name evidence="2" type="ORF">TUM3794_20830</name>
</gene>
<evidence type="ECO:0008006" key="4">
    <source>
        <dbReference type="Google" id="ProtNLM"/>
    </source>
</evidence>
<sequence length="247" mass="27471">MAKKTFIFYAVLTLLVLTMGGAIYKAIYSTFDNRLAYYISQFIHLLPYILAPVGACSYVRMKYQDVAGDEYSDMLEVDPIAIWALVLGMSIALLFKSMSSPMTNLVSHAGTALMLFSGYRFFMMTSAVKTKDDYVALRDRRRQRVFRHFAEFVLLRRGGVNVTDLRDELAKAKAATNLFLVAGCACSVVLVPVALLILMPLIAAIIIFAFRVYELKRKVRDIEAVLDGKGFSDNDNIDVAISAVSAA</sequence>
<reference evidence="2 3" key="1">
    <citation type="submission" date="2021-05" db="EMBL/GenBank/DDBJ databases">
        <title>Molecular characterization for Shewanella algae harboring chromosomal blaOXA-55-like strains isolated from clinical and environment sample.</title>
        <authorList>
            <person name="Ohama Y."/>
            <person name="Aoki K."/>
            <person name="Harada S."/>
            <person name="Moriya K."/>
            <person name="Ishii Y."/>
            <person name="Tateda K."/>
        </authorList>
    </citation>
    <scope>NUCLEOTIDE SEQUENCE [LARGE SCALE GENOMIC DNA]</scope>
    <source>
        <strain evidence="2 3">MBTL60-118</strain>
    </source>
</reference>
<organism evidence="2 3">
    <name type="scientific">Shewanella colwelliana</name>
    <name type="common">Alteromonas colwelliana</name>
    <dbReference type="NCBI Taxonomy" id="23"/>
    <lineage>
        <taxon>Bacteria</taxon>
        <taxon>Pseudomonadati</taxon>
        <taxon>Pseudomonadota</taxon>
        <taxon>Gammaproteobacteria</taxon>
        <taxon>Alteromonadales</taxon>
        <taxon>Shewanellaceae</taxon>
        <taxon>Shewanella</taxon>
    </lineage>
</organism>
<evidence type="ECO:0000256" key="1">
    <source>
        <dbReference type="SAM" id="Phobius"/>
    </source>
</evidence>
<dbReference type="RefSeq" id="WP_220756961.1">
    <property type="nucleotide sequence ID" value="NZ_BPEU01000013.1"/>
</dbReference>
<keyword evidence="1" id="KW-0472">Membrane</keyword>
<feature type="transmembrane region" description="Helical" evidence="1">
    <location>
        <begin position="6"/>
        <end position="24"/>
    </location>
</feature>
<evidence type="ECO:0000313" key="3">
    <source>
        <dbReference type="Proteomes" id="UP000773469"/>
    </source>
</evidence>
<accession>A0ABQ4P0W8</accession>
<dbReference type="EMBL" id="BPEU01000013">
    <property type="protein sequence ID" value="GIU41108.1"/>
    <property type="molecule type" value="Genomic_DNA"/>
</dbReference>
<name>A0ABQ4P0W8_SHECO</name>
<keyword evidence="3" id="KW-1185">Reference proteome</keyword>
<evidence type="ECO:0000313" key="2">
    <source>
        <dbReference type="EMBL" id="GIU41108.1"/>
    </source>
</evidence>
<comment type="caution">
    <text evidence="2">The sequence shown here is derived from an EMBL/GenBank/DDBJ whole genome shotgun (WGS) entry which is preliminary data.</text>
</comment>
<keyword evidence="1" id="KW-0812">Transmembrane</keyword>
<keyword evidence="1" id="KW-1133">Transmembrane helix</keyword>
<dbReference type="Proteomes" id="UP000773469">
    <property type="component" value="Unassembled WGS sequence"/>
</dbReference>
<feature type="transmembrane region" description="Helical" evidence="1">
    <location>
        <begin position="36"/>
        <end position="60"/>
    </location>
</feature>
<feature type="transmembrane region" description="Helical" evidence="1">
    <location>
        <begin position="105"/>
        <end position="122"/>
    </location>
</feature>
<feature type="transmembrane region" description="Helical" evidence="1">
    <location>
        <begin position="178"/>
        <end position="210"/>
    </location>
</feature>
<feature type="transmembrane region" description="Helical" evidence="1">
    <location>
        <begin position="80"/>
        <end position="98"/>
    </location>
</feature>